<gene>
    <name evidence="1" type="ORF">BWK72_20945</name>
</gene>
<proteinExistence type="predicted"/>
<reference evidence="1 2" key="1">
    <citation type="submission" date="2017-01" db="EMBL/GenBank/DDBJ databases">
        <title>Novel large sulfur bacteria in the metagenomes of groundwater-fed chemosynthetic microbial mats in the Lake Huron basin.</title>
        <authorList>
            <person name="Sharrar A.M."/>
            <person name="Flood B.E."/>
            <person name="Bailey J.V."/>
            <person name="Jones D.S."/>
            <person name="Biddanda B."/>
            <person name="Ruberg S.A."/>
            <person name="Marcus D.N."/>
            <person name="Dick G.J."/>
        </authorList>
    </citation>
    <scope>NUCLEOTIDE SEQUENCE [LARGE SCALE GENOMIC DNA]</scope>
    <source>
        <strain evidence="1">A7</strain>
    </source>
</reference>
<evidence type="ECO:0000313" key="1">
    <source>
        <dbReference type="EMBL" id="OQW85704.1"/>
    </source>
</evidence>
<name>A0A1W9KPE2_9BURK</name>
<dbReference type="EMBL" id="MTEI01000044">
    <property type="protein sequence ID" value="OQW85704.1"/>
    <property type="molecule type" value="Genomic_DNA"/>
</dbReference>
<dbReference type="Proteomes" id="UP000192505">
    <property type="component" value="Unassembled WGS sequence"/>
</dbReference>
<evidence type="ECO:0000313" key="2">
    <source>
        <dbReference type="Proteomes" id="UP000192505"/>
    </source>
</evidence>
<dbReference type="AlphaFoldDB" id="A0A1W9KPE2"/>
<comment type="caution">
    <text evidence="1">The sequence shown here is derived from an EMBL/GenBank/DDBJ whole genome shotgun (WGS) entry which is preliminary data.</text>
</comment>
<accession>A0A1W9KPE2</accession>
<sequence length="158" mass="17288">MDKVLQVAKNIVPVSVIGNPSQIAGIRVPAGSKPKGALIDGRIYLFADNIQSIGDAYVTLFHELFHLGLQKVIPVEDYAALLRKFSRNLLVQKYEREWNASPEGVKKAAKMPSAAYEAQCPFVPMSKSFFESSSKPSRPIGTITKFRSSSVAISAFSL</sequence>
<organism evidence="1 2">
    <name type="scientific">Rhodoferax ferrireducens</name>
    <dbReference type="NCBI Taxonomy" id="192843"/>
    <lineage>
        <taxon>Bacteria</taxon>
        <taxon>Pseudomonadati</taxon>
        <taxon>Pseudomonadota</taxon>
        <taxon>Betaproteobacteria</taxon>
        <taxon>Burkholderiales</taxon>
        <taxon>Comamonadaceae</taxon>
        <taxon>Rhodoferax</taxon>
    </lineage>
</organism>
<protein>
    <submittedName>
        <fullName evidence="1">Uncharacterized protein</fullName>
    </submittedName>
</protein>